<keyword evidence="3" id="KW-0804">Transcription</keyword>
<dbReference type="SUPFAM" id="SSF46689">
    <property type="entry name" value="Homeodomain-like"/>
    <property type="match status" value="1"/>
</dbReference>
<proteinExistence type="predicted"/>
<dbReference type="EMBL" id="VCKW01000331">
    <property type="protein sequence ID" value="TMQ90070.1"/>
    <property type="molecule type" value="Genomic_DNA"/>
</dbReference>
<dbReference type="OrthoDB" id="9805134at2"/>
<dbReference type="InterPro" id="IPR001647">
    <property type="entry name" value="HTH_TetR"/>
</dbReference>
<feature type="region of interest" description="Disordered" evidence="5">
    <location>
        <begin position="1"/>
        <end position="54"/>
    </location>
</feature>
<dbReference type="Pfam" id="PF00440">
    <property type="entry name" value="TetR_N"/>
    <property type="match status" value="1"/>
</dbReference>
<dbReference type="Proteomes" id="UP000309174">
    <property type="component" value="Unassembled WGS sequence"/>
</dbReference>
<keyword evidence="1" id="KW-0805">Transcription regulation</keyword>
<sequence length="242" mass="26906">MGATAFHAARPRRRLGRHRPADRPRSGVPRPGRRPAARHLTPVARRGPNAQRHARSRAALLQAARTAFAREGFTSTRTGDIVKDTGLTRGALYHHFTDKLTLFDAVVEQVAKQVADRVDAAAQQEPTTLKALHRGCEEWFDAMTDPQLRRIYLIDGPAVLGWRRWREIDNLHGGGTLRTGVQAVLTERGDRDLDLEPLLALLSGALNEAAIWLAESDDQPTARRQLHTSLNALLNRLFPPPT</sequence>
<dbReference type="AlphaFoldDB" id="A0A5C4J0B7"/>
<evidence type="ECO:0000256" key="3">
    <source>
        <dbReference type="ARBA" id="ARBA00023163"/>
    </source>
</evidence>
<keyword evidence="2 4" id="KW-0238">DNA-binding</keyword>
<dbReference type="PANTHER" id="PTHR47506:SF1">
    <property type="entry name" value="HTH-TYPE TRANSCRIPTIONAL REGULATOR YJDC"/>
    <property type="match status" value="1"/>
</dbReference>
<dbReference type="GO" id="GO:0003677">
    <property type="term" value="F:DNA binding"/>
    <property type="evidence" value="ECO:0007669"/>
    <property type="project" value="UniProtKB-UniRule"/>
</dbReference>
<feature type="DNA-binding region" description="H-T-H motif" evidence="4">
    <location>
        <begin position="77"/>
        <end position="96"/>
    </location>
</feature>
<dbReference type="InterPro" id="IPR049484">
    <property type="entry name" value="Rv0078-like_C"/>
</dbReference>
<dbReference type="PANTHER" id="PTHR47506">
    <property type="entry name" value="TRANSCRIPTIONAL REGULATORY PROTEIN"/>
    <property type="match status" value="1"/>
</dbReference>
<evidence type="ECO:0000313" key="7">
    <source>
        <dbReference type="EMBL" id="TMQ90070.1"/>
    </source>
</evidence>
<organism evidence="7 8">
    <name type="scientific">Actinomadura soli</name>
    <dbReference type="NCBI Taxonomy" id="2508997"/>
    <lineage>
        <taxon>Bacteria</taxon>
        <taxon>Bacillati</taxon>
        <taxon>Actinomycetota</taxon>
        <taxon>Actinomycetes</taxon>
        <taxon>Streptosporangiales</taxon>
        <taxon>Thermomonosporaceae</taxon>
        <taxon>Actinomadura</taxon>
    </lineage>
</organism>
<evidence type="ECO:0000256" key="1">
    <source>
        <dbReference type="ARBA" id="ARBA00023015"/>
    </source>
</evidence>
<feature type="domain" description="HTH tetR-type" evidence="6">
    <location>
        <begin position="54"/>
        <end position="114"/>
    </location>
</feature>
<dbReference type="PROSITE" id="PS50977">
    <property type="entry name" value="HTH_TETR_2"/>
    <property type="match status" value="1"/>
</dbReference>
<comment type="caution">
    <text evidence="7">The sequence shown here is derived from an EMBL/GenBank/DDBJ whole genome shotgun (WGS) entry which is preliminary data.</text>
</comment>
<keyword evidence="8" id="KW-1185">Reference proteome</keyword>
<dbReference type="Pfam" id="PF21351">
    <property type="entry name" value="TetR_C_41"/>
    <property type="match status" value="1"/>
</dbReference>
<name>A0A5C4J0B7_9ACTN</name>
<evidence type="ECO:0000256" key="5">
    <source>
        <dbReference type="SAM" id="MobiDB-lite"/>
    </source>
</evidence>
<feature type="compositionally biased region" description="Basic residues" evidence="5">
    <location>
        <begin position="9"/>
        <end position="18"/>
    </location>
</feature>
<evidence type="ECO:0000259" key="6">
    <source>
        <dbReference type="PROSITE" id="PS50977"/>
    </source>
</evidence>
<evidence type="ECO:0000313" key="8">
    <source>
        <dbReference type="Proteomes" id="UP000309174"/>
    </source>
</evidence>
<reference evidence="7 8" key="1">
    <citation type="submission" date="2019-05" db="EMBL/GenBank/DDBJ databases">
        <title>Draft genome sequence of Actinomadura sp. 14C53.</title>
        <authorList>
            <person name="Saricaoglu S."/>
            <person name="Isik K."/>
        </authorList>
    </citation>
    <scope>NUCLEOTIDE SEQUENCE [LARGE SCALE GENOMIC DNA]</scope>
    <source>
        <strain evidence="7 8">14C53</strain>
    </source>
</reference>
<accession>A0A5C4J0B7</accession>
<evidence type="ECO:0000256" key="2">
    <source>
        <dbReference type="ARBA" id="ARBA00023125"/>
    </source>
</evidence>
<evidence type="ECO:0000256" key="4">
    <source>
        <dbReference type="PROSITE-ProRule" id="PRU00335"/>
    </source>
</evidence>
<dbReference type="Gene3D" id="1.10.357.10">
    <property type="entry name" value="Tetracycline Repressor, domain 2"/>
    <property type="match status" value="1"/>
</dbReference>
<dbReference type="PRINTS" id="PR00455">
    <property type="entry name" value="HTHTETR"/>
</dbReference>
<protein>
    <submittedName>
        <fullName evidence="7">TetR/AcrR family transcriptional regulator</fullName>
    </submittedName>
</protein>
<dbReference type="InterPro" id="IPR009057">
    <property type="entry name" value="Homeodomain-like_sf"/>
</dbReference>
<gene>
    <name evidence="7" type="ORF">ETD83_37080</name>
</gene>